<dbReference type="SMART" id="SM00364">
    <property type="entry name" value="LRR_BAC"/>
    <property type="match status" value="5"/>
</dbReference>
<evidence type="ECO:0000256" key="2">
    <source>
        <dbReference type="ARBA" id="ARBA00022737"/>
    </source>
</evidence>
<dbReference type="InterPro" id="IPR032675">
    <property type="entry name" value="LRR_dom_sf"/>
</dbReference>
<keyword evidence="1" id="KW-0433">Leucine-rich repeat</keyword>
<dbReference type="SUPFAM" id="SSF52058">
    <property type="entry name" value="L domain-like"/>
    <property type="match status" value="1"/>
</dbReference>
<dbReference type="EMBL" id="MN738863">
    <property type="protein sequence ID" value="QHT28553.1"/>
    <property type="molecule type" value="Genomic_DNA"/>
</dbReference>
<evidence type="ECO:0000256" key="1">
    <source>
        <dbReference type="ARBA" id="ARBA00022614"/>
    </source>
</evidence>
<sequence length="202" mass="23833">MNTVITYGFDNNNYQIHSCKSFNNIESLPNYNHITYLDCYNNQLTHLPKLPDNLEYLICCDNQITLLPILPKGLRLLYCGNNCLTKLPKLPNSLHYLSCNNNQLTALPILPDSLKEVICSYNNLKYLPTFMRNSTNKIFEYYDNPVYHYIINECDGNLRIYNIHKIFANKLSVWFLECKYNPLYKYCRDRVNNEYDSLIHCS</sequence>
<reference evidence="3" key="1">
    <citation type="journal article" date="2020" name="Nature">
        <title>Giant virus diversity and host interactions through global metagenomics.</title>
        <authorList>
            <person name="Schulz F."/>
            <person name="Roux S."/>
            <person name="Paez-Espino D."/>
            <person name="Jungbluth S."/>
            <person name="Walsh D.A."/>
            <person name="Denef V.J."/>
            <person name="McMahon K.D."/>
            <person name="Konstantinidis K.T."/>
            <person name="Eloe-Fadrosh E.A."/>
            <person name="Kyrpides N.C."/>
            <person name="Woyke T."/>
        </authorList>
    </citation>
    <scope>NUCLEOTIDE SEQUENCE</scope>
    <source>
        <strain evidence="3">GVMAG-M-3300001351-8</strain>
    </source>
</reference>
<dbReference type="PANTHER" id="PTHR47114">
    <property type="match status" value="1"/>
</dbReference>
<dbReference type="Gene3D" id="3.80.10.10">
    <property type="entry name" value="Ribonuclease Inhibitor"/>
    <property type="match status" value="1"/>
</dbReference>
<keyword evidence="2" id="KW-0677">Repeat</keyword>
<evidence type="ECO:0000313" key="3">
    <source>
        <dbReference type="EMBL" id="QHT28553.1"/>
    </source>
</evidence>
<organism evidence="3">
    <name type="scientific">viral metagenome</name>
    <dbReference type="NCBI Taxonomy" id="1070528"/>
    <lineage>
        <taxon>unclassified sequences</taxon>
        <taxon>metagenomes</taxon>
        <taxon>organismal metagenomes</taxon>
    </lineage>
</organism>
<dbReference type="PANTHER" id="PTHR47114:SF2">
    <property type="entry name" value="OLIGODENDROCYTE-MYELIN GLYCOPROTEIN"/>
    <property type="match status" value="1"/>
</dbReference>
<evidence type="ECO:0008006" key="4">
    <source>
        <dbReference type="Google" id="ProtNLM"/>
    </source>
</evidence>
<dbReference type="InterPro" id="IPR051071">
    <property type="entry name" value="LRR-bact_E3_ubiq_ligases"/>
</dbReference>
<accession>A0A6C0EJD6</accession>
<name>A0A6C0EJD6_9ZZZZ</name>
<proteinExistence type="predicted"/>
<dbReference type="AlphaFoldDB" id="A0A6C0EJD6"/>
<protein>
    <recommendedName>
        <fullName evidence="4">Leucine-rich repeat protein</fullName>
    </recommendedName>
</protein>